<dbReference type="Proteomes" id="UP000241587">
    <property type="component" value="Unassembled WGS sequence"/>
</dbReference>
<gene>
    <name evidence="1" type="ORF">FCULG_00002832</name>
</gene>
<dbReference type="EMBL" id="PVEM01000001">
    <property type="protein sequence ID" value="PTD12462.1"/>
    <property type="molecule type" value="Genomic_DNA"/>
</dbReference>
<dbReference type="AlphaFoldDB" id="A0A2T4H9H7"/>
<sequence>MHFSSILPIVARKPHPDEPVLETRHEGGIELIELDLGKGKSYTGVGRPGKCHNLPWNIKSFHVYSDDTKSVISCFDCRVYTGSNCRDSFVTLGGQQKSFSVKGGKKPQYKSWKCKCKKEW</sequence>
<evidence type="ECO:0000313" key="2">
    <source>
        <dbReference type="Proteomes" id="UP000241587"/>
    </source>
</evidence>
<name>A0A2T4H9H7_FUSCU</name>
<comment type="caution">
    <text evidence="1">The sequence shown here is derived from an EMBL/GenBank/DDBJ whole genome shotgun (WGS) entry which is preliminary data.</text>
</comment>
<dbReference type="OMA" id="KPHYKSW"/>
<reference evidence="1 2" key="1">
    <citation type="submission" date="2018-02" db="EMBL/GenBank/DDBJ databases">
        <title>Fusarium culmorum secondary metabolites in fungal-bacterial-plant interactions.</title>
        <authorList>
            <person name="Schmidt R."/>
        </authorList>
    </citation>
    <scope>NUCLEOTIDE SEQUENCE [LARGE SCALE GENOMIC DNA]</scope>
    <source>
        <strain evidence="1 2">PV</strain>
    </source>
</reference>
<organism evidence="1 2">
    <name type="scientific">Fusarium culmorum</name>
    <dbReference type="NCBI Taxonomy" id="5516"/>
    <lineage>
        <taxon>Eukaryota</taxon>
        <taxon>Fungi</taxon>
        <taxon>Dikarya</taxon>
        <taxon>Ascomycota</taxon>
        <taxon>Pezizomycotina</taxon>
        <taxon>Sordariomycetes</taxon>
        <taxon>Hypocreomycetidae</taxon>
        <taxon>Hypocreales</taxon>
        <taxon>Nectriaceae</taxon>
        <taxon>Fusarium</taxon>
    </lineage>
</organism>
<proteinExistence type="predicted"/>
<keyword evidence="2" id="KW-1185">Reference proteome</keyword>
<accession>A0A2T4H9H7</accession>
<dbReference type="OrthoDB" id="5022742at2759"/>
<protein>
    <submittedName>
        <fullName evidence="1">Uncharacterized protein</fullName>
    </submittedName>
</protein>
<evidence type="ECO:0000313" key="1">
    <source>
        <dbReference type="EMBL" id="PTD12462.1"/>
    </source>
</evidence>